<keyword evidence="1" id="KW-0812">Transmembrane</keyword>
<proteinExistence type="predicted"/>
<dbReference type="InterPro" id="IPR017946">
    <property type="entry name" value="PLC-like_Pdiesterase_TIM-brl"/>
</dbReference>
<dbReference type="Proteomes" id="UP000294194">
    <property type="component" value="Unassembled WGS sequence"/>
</dbReference>
<organism evidence="3 4">
    <name type="scientific">Glaciihabitans arcticus</name>
    <dbReference type="NCBI Taxonomy" id="2668039"/>
    <lineage>
        <taxon>Bacteria</taxon>
        <taxon>Bacillati</taxon>
        <taxon>Actinomycetota</taxon>
        <taxon>Actinomycetes</taxon>
        <taxon>Micrococcales</taxon>
        <taxon>Microbacteriaceae</taxon>
        <taxon>Glaciihabitans</taxon>
    </lineage>
</organism>
<dbReference type="Gene3D" id="3.20.20.190">
    <property type="entry name" value="Phosphatidylinositol (PI) phosphodiesterase"/>
    <property type="match status" value="1"/>
</dbReference>
<evidence type="ECO:0000313" key="3">
    <source>
        <dbReference type="EMBL" id="TBN56389.1"/>
    </source>
</evidence>
<reference evidence="4" key="1">
    <citation type="submission" date="2019-02" db="EMBL/GenBank/DDBJ databases">
        <title>Glaciihabitans arcticus sp. nov., a psychrotolerant bacterium isolated from polar soil.</title>
        <authorList>
            <person name="Dahal R.H."/>
        </authorList>
    </citation>
    <scope>NUCLEOTIDE SEQUENCE [LARGE SCALE GENOMIC DNA]</scope>
    <source>
        <strain evidence="4">RP-3-7</strain>
    </source>
</reference>
<evidence type="ECO:0000259" key="2">
    <source>
        <dbReference type="PROSITE" id="PS51704"/>
    </source>
</evidence>
<dbReference type="AlphaFoldDB" id="A0A4V2JEP5"/>
<dbReference type="EMBL" id="SISG01000001">
    <property type="protein sequence ID" value="TBN56389.1"/>
    <property type="molecule type" value="Genomic_DNA"/>
</dbReference>
<dbReference type="RefSeq" id="WP_130980499.1">
    <property type="nucleotide sequence ID" value="NZ_SISG01000001.1"/>
</dbReference>
<dbReference type="SUPFAM" id="SSF51695">
    <property type="entry name" value="PLC-like phosphodiesterases"/>
    <property type="match status" value="1"/>
</dbReference>
<gene>
    <name evidence="3" type="ORF">EYE40_02675</name>
</gene>
<keyword evidence="4" id="KW-1185">Reference proteome</keyword>
<dbReference type="Pfam" id="PF03009">
    <property type="entry name" value="GDPD"/>
    <property type="match status" value="1"/>
</dbReference>
<feature type="transmembrane region" description="Helical" evidence="1">
    <location>
        <begin position="20"/>
        <end position="40"/>
    </location>
</feature>
<dbReference type="GO" id="GO:0006629">
    <property type="term" value="P:lipid metabolic process"/>
    <property type="evidence" value="ECO:0007669"/>
    <property type="project" value="InterPro"/>
</dbReference>
<dbReference type="PANTHER" id="PTHR46211">
    <property type="entry name" value="GLYCEROPHOSPHORYL DIESTER PHOSPHODIESTERASE"/>
    <property type="match status" value="1"/>
</dbReference>
<evidence type="ECO:0000256" key="1">
    <source>
        <dbReference type="SAM" id="Phobius"/>
    </source>
</evidence>
<keyword evidence="1" id="KW-1133">Transmembrane helix</keyword>
<dbReference type="PANTHER" id="PTHR46211:SF14">
    <property type="entry name" value="GLYCEROPHOSPHODIESTER PHOSPHODIESTERASE"/>
    <property type="match status" value="1"/>
</dbReference>
<comment type="caution">
    <text evidence="3">The sequence shown here is derived from an EMBL/GenBank/DDBJ whole genome shotgun (WGS) entry which is preliminary data.</text>
</comment>
<feature type="domain" description="GP-PDE" evidence="2">
    <location>
        <begin position="59"/>
        <end position="300"/>
    </location>
</feature>
<evidence type="ECO:0000313" key="4">
    <source>
        <dbReference type="Proteomes" id="UP000294194"/>
    </source>
</evidence>
<sequence length="307" mass="32923">MATGSVVQPRRSRFPRSKSVIPIIVVTMVAVLFITLSPGVSRVYAASVFGALRAPGEPAFVAGHRGDRSNAPENTLPALQAALDSSLAFVETDVQLSKDGVPVLIHDESVDRTTNGKGAVDTLTLKQLKKLDAGKWYAPRFAGTRIPTLDEFLEVFAAAEALAADKKVLMELKGFWPKENVQTVVELIEARGVEGRVTLASFDYTTLMNIEKVGPSFPRVIITRELPGDPVGLATHFGAIAILTSADGLREHPAAVEEMHEAGLGLLLYTLNSEERWGEALALGVDGIITDKPSTLDKWLAETAPGT</sequence>
<accession>A0A4V2JEP5</accession>
<name>A0A4V2JEP5_9MICO</name>
<dbReference type="GO" id="GO:0008081">
    <property type="term" value="F:phosphoric diester hydrolase activity"/>
    <property type="evidence" value="ECO:0007669"/>
    <property type="project" value="InterPro"/>
</dbReference>
<dbReference type="InterPro" id="IPR030395">
    <property type="entry name" value="GP_PDE_dom"/>
</dbReference>
<protein>
    <recommendedName>
        <fullName evidence="2">GP-PDE domain-containing protein</fullName>
    </recommendedName>
</protein>
<dbReference type="PROSITE" id="PS51704">
    <property type="entry name" value="GP_PDE"/>
    <property type="match status" value="1"/>
</dbReference>
<keyword evidence="1" id="KW-0472">Membrane</keyword>